<evidence type="ECO:0000313" key="4">
    <source>
        <dbReference type="Proteomes" id="UP000654670"/>
    </source>
</evidence>
<evidence type="ECO:0000313" key="3">
    <source>
        <dbReference type="EMBL" id="GGL55110.1"/>
    </source>
</evidence>
<dbReference type="InterPro" id="IPR014710">
    <property type="entry name" value="RmlC-like_jellyroll"/>
</dbReference>
<dbReference type="Gene3D" id="2.60.120.10">
    <property type="entry name" value="Jelly Rolls"/>
    <property type="match status" value="1"/>
</dbReference>
<reference evidence="3" key="2">
    <citation type="submission" date="2020-09" db="EMBL/GenBank/DDBJ databases">
        <authorList>
            <person name="Sun Q."/>
            <person name="Ohkuma M."/>
        </authorList>
    </citation>
    <scope>NUCLEOTIDE SEQUENCE</scope>
    <source>
        <strain evidence="3">JCM 15325</strain>
    </source>
</reference>
<dbReference type="InterPro" id="IPR011051">
    <property type="entry name" value="RmlC_Cupin_sf"/>
</dbReference>
<dbReference type="CDD" id="cd20306">
    <property type="entry name" value="cupin_OxDC-like"/>
    <property type="match status" value="1"/>
</dbReference>
<evidence type="ECO:0000259" key="2">
    <source>
        <dbReference type="SMART" id="SM00835"/>
    </source>
</evidence>
<name>A0A917W2I0_9BACL</name>
<dbReference type="SMART" id="SM00835">
    <property type="entry name" value="Cupin_1"/>
    <property type="match status" value="1"/>
</dbReference>
<dbReference type="SUPFAM" id="SSF51182">
    <property type="entry name" value="RmlC-like cupins"/>
    <property type="match status" value="1"/>
</dbReference>
<keyword evidence="4" id="KW-1185">Reference proteome</keyword>
<dbReference type="InterPro" id="IPR050253">
    <property type="entry name" value="Seed_Storage-Functional"/>
</dbReference>
<dbReference type="RefSeq" id="WP_188802872.1">
    <property type="nucleotide sequence ID" value="NZ_BMOK01000007.1"/>
</dbReference>
<feature type="domain" description="Cupin type-1" evidence="2">
    <location>
        <begin position="19"/>
        <end position="165"/>
    </location>
</feature>
<dbReference type="EMBL" id="BMOK01000007">
    <property type="protein sequence ID" value="GGL55110.1"/>
    <property type="molecule type" value="Genomic_DNA"/>
</dbReference>
<protein>
    <submittedName>
        <fullName evidence="3">Cupin</fullName>
    </submittedName>
</protein>
<dbReference type="InterPro" id="IPR006045">
    <property type="entry name" value="Cupin_1"/>
</dbReference>
<dbReference type="AlphaFoldDB" id="A0A917W2I0"/>
<sequence length="221" mass="24882">MKPGFVPDNTNIKKTSGTPNLFYDPRDNLFFKRDAGNAAYEVSSTQLPALAGGAFVDLYLTEGHIREPHWHPNAWELDVVVSGEAVISVIDPDHDRMHSYTAKPGQVVFIPMAWWHWIRPRSGKLHLHLFFNNDQFETAEGSDTLRLTPPEVFQLSYGIDARKAAEILSCIKESVVIGPPEGNRLETGERQSPKATRLKQDNQSGKNKNIVIIINDKPIHF</sequence>
<dbReference type="PANTHER" id="PTHR31189">
    <property type="entry name" value="OS03G0336100 PROTEIN-RELATED"/>
    <property type="match status" value="1"/>
</dbReference>
<proteinExistence type="predicted"/>
<feature type="compositionally biased region" description="Basic and acidic residues" evidence="1">
    <location>
        <begin position="183"/>
        <end position="192"/>
    </location>
</feature>
<dbReference type="Proteomes" id="UP000654670">
    <property type="component" value="Unassembled WGS sequence"/>
</dbReference>
<reference evidence="3" key="1">
    <citation type="journal article" date="2014" name="Int. J. Syst. Evol. Microbiol.">
        <title>Complete genome sequence of Corynebacterium casei LMG S-19264T (=DSM 44701T), isolated from a smear-ripened cheese.</title>
        <authorList>
            <consortium name="US DOE Joint Genome Institute (JGI-PGF)"/>
            <person name="Walter F."/>
            <person name="Albersmeier A."/>
            <person name="Kalinowski J."/>
            <person name="Ruckert C."/>
        </authorList>
    </citation>
    <scope>NUCLEOTIDE SEQUENCE</scope>
    <source>
        <strain evidence="3">JCM 15325</strain>
    </source>
</reference>
<dbReference type="PANTHER" id="PTHR31189:SF2">
    <property type="entry name" value="RMLC-LIKE CUPINS SUPERFAMILY PROTEIN"/>
    <property type="match status" value="1"/>
</dbReference>
<feature type="region of interest" description="Disordered" evidence="1">
    <location>
        <begin position="180"/>
        <end position="204"/>
    </location>
</feature>
<comment type="caution">
    <text evidence="3">The sequence shown here is derived from an EMBL/GenBank/DDBJ whole genome shotgun (WGS) entry which is preliminary data.</text>
</comment>
<gene>
    <name evidence="3" type="ORF">GCM10007968_18980</name>
</gene>
<dbReference type="Pfam" id="PF00190">
    <property type="entry name" value="Cupin_1"/>
    <property type="match status" value="1"/>
</dbReference>
<accession>A0A917W2I0</accession>
<organism evidence="3 4">
    <name type="scientific">Sporolactobacillus putidus</name>
    <dbReference type="NCBI Taxonomy" id="492735"/>
    <lineage>
        <taxon>Bacteria</taxon>
        <taxon>Bacillati</taxon>
        <taxon>Bacillota</taxon>
        <taxon>Bacilli</taxon>
        <taxon>Bacillales</taxon>
        <taxon>Sporolactobacillaceae</taxon>
        <taxon>Sporolactobacillus</taxon>
    </lineage>
</organism>
<evidence type="ECO:0000256" key="1">
    <source>
        <dbReference type="SAM" id="MobiDB-lite"/>
    </source>
</evidence>